<sequence>MRAGDLYHVGIVTDDLDGVRDEMSELLGYEWTQEVTARTAVCLLGVDTALDLRLVYSRTTPRVELVASLPGNPVWTPAGGSGVHHLGYWSDDLAADRAELEERGFVAEALGQEPGGPAMWGYFAREGAPRIELVSRAMQEYMEQSWRA</sequence>
<dbReference type="OrthoDB" id="5185674at2"/>
<dbReference type="InterPro" id="IPR029068">
    <property type="entry name" value="Glyas_Bleomycin-R_OHBP_Dase"/>
</dbReference>
<evidence type="ECO:0000313" key="2">
    <source>
        <dbReference type="EMBL" id="SEP04903.1"/>
    </source>
</evidence>
<evidence type="ECO:0000313" key="3">
    <source>
        <dbReference type="Proteomes" id="UP000198960"/>
    </source>
</evidence>
<dbReference type="RefSeq" id="WP_091944864.1">
    <property type="nucleotide sequence ID" value="NZ_FOEE01000009.1"/>
</dbReference>
<evidence type="ECO:0000259" key="1">
    <source>
        <dbReference type="PROSITE" id="PS51819"/>
    </source>
</evidence>
<dbReference type="GO" id="GO:0051213">
    <property type="term" value="F:dioxygenase activity"/>
    <property type="evidence" value="ECO:0007669"/>
    <property type="project" value="UniProtKB-KW"/>
</dbReference>
<dbReference type="InterPro" id="IPR037523">
    <property type="entry name" value="VOC_core"/>
</dbReference>
<dbReference type="Proteomes" id="UP000198960">
    <property type="component" value="Unassembled WGS sequence"/>
</dbReference>
<gene>
    <name evidence="2" type="ORF">SAMN05660991_02978</name>
</gene>
<organism evidence="2 3">
    <name type="scientific">Trujillonella endophytica</name>
    <dbReference type="NCBI Taxonomy" id="673521"/>
    <lineage>
        <taxon>Bacteria</taxon>
        <taxon>Bacillati</taxon>
        <taxon>Actinomycetota</taxon>
        <taxon>Actinomycetes</taxon>
        <taxon>Geodermatophilales</taxon>
        <taxon>Geodermatophilaceae</taxon>
        <taxon>Trujillonella</taxon>
    </lineage>
</organism>
<accession>A0A1H8UPJ5</accession>
<proteinExistence type="predicted"/>
<dbReference type="EMBL" id="FOEE01000009">
    <property type="protein sequence ID" value="SEP04903.1"/>
    <property type="molecule type" value="Genomic_DNA"/>
</dbReference>
<protein>
    <submittedName>
        <fullName evidence="2">Glyoxalase/Bleomycin resistance protein/Dioxygenase superfamily protein</fullName>
    </submittedName>
</protein>
<reference evidence="3" key="1">
    <citation type="submission" date="2016-10" db="EMBL/GenBank/DDBJ databases">
        <authorList>
            <person name="Varghese N."/>
            <person name="Submissions S."/>
        </authorList>
    </citation>
    <scope>NUCLEOTIDE SEQUENCE [LARGE SCALE GENOMIC DNA]</scope>
    <source>
        <strain evidence="3">DSM 45413</strain>
    </source>
</reference>
<dbReference type="STRING" id="673521.SAMN05660991_02978"/>
<dbReference type="PROSITE" id="PS51819">
    <property type="entry name" value="VOC"/>
    <property type="match status" value="1"/>
</dbReference>
<dbReference type="AlphaFoldDB" id="A0A1H8UPJ5"/>
<keyword evidence="2" id="KW-0560">Oxidoreductase</keyword>
<dbReference type="SUPFAM" id="SSF54593">
    <property type="entry name" value="Glyoxalase/Bleomycin resistance protein/Dihydroxybiphenyl dioxygenase"/>
    <property type="match status" value="1"/>
</dbReference>
<keyword evidence="2" id="KW-0223">Dioxygenase</keyword>
<feature type="domain" description="VOC" evidence="1">
    <location>
        <begin position="5"/>
        <end position="136"/>
    </location>
</feature>
<name>A0A1H8UPJ5_9ACTN</name>
<dbReference type="Pfam" id="PF13669">
    <property type="entry name" value="Glyoxalase_4"/>
    <property type="match status" value="1"/>
</dbReference>
<dbReference type="Gene3D" id="3.10.180.10">
    <property type="entry name" value="2,3-Dihydroxybiphenyl 1,2-Dioxygenase, domain 1"/>
    <property type="match status" value="1"/>
</dbReference>
<keyword evidence="3" id="KW-1185">Reference proteome</keyword>